<proteinExistence type="predicted"/>
<dbReference type="EMBL" id="AMQN01034104">
    <property type="status" value="NOT_ANNOTATED_CDS"/>
    <property type="molecule type" value="Genomic_DNA"/>
</dbReference>
<dbReference type="EMBL" id="AMQN01034105">
    <property type="status" value="NOT_ANNOTATED_CDS"/>
    <property type="molecule type" value="Genomic_DNA"/>
</dbReference>
<dbReference type="Proteomes" id="UP000014760">
    <property type="component" value="Unassembled WGS sequence"/>
</dbReference>
<keyword evidence="3" id="KW-1185">Reference proteome</keyword>
<accession>R7T443</accession>
<name>R7T443_CAPTE</name>
<evidence type="ECO:0000313" key="3">
    <source>
        <dbReference type="Proteomes" id="UP000014760"/>
    </source>
</evidence>
<gene>
    <name evidence="1" type="ORF">CAPTEDRAFT_216180</name>
</gene>
<dbReference type="HOGENOM" id="CLU_1437816_0_0_1"/>
<protein>
    <submittedName>
        <fullName evidence="1 2">Uncharacterized protein</fullName>
    </submittedName>
</protein>
<feature type="non-terminal residue" evidence="1">
    <location>
        <position position="1"/>
    </location>
</feature>
<evidence type="ECO:0000313" key="1">
    <source>
        <dbReference type="EMBL" id="ELT87647.1"/>
    </source>
</evidence>
<dbReference type="EMBL" id="KB312237">
    <property type="protein sequence ID" value="ELT87647.1"/>
    <property type="molecule type" value="Genomic_DNA"/>
</dbReference>
<organism evidence="1">
    <name type="scientific">Capitella teleta</name>
    <name type="common">Polychaete worm</name>
    <dbReference type="NCBI Taxonomy" id="283909"/>
    <lineage>
        <taxon>Eukaryota</taxon>
        <taxon>Metazoa</taxon>
        <taxon>Spiralia</taxon>
        <taxon>Lophotrochozoa</taxon>
        <taxon>Annelida</taxon>
        <taxon>Polychaeta</taxon>
        <taxon>Sedentaria</taxon>
        <taxon>Scolecida</taxon>
        <taxon>Capitellidae</taxon>
        <taxon>Capitella</taxon>
    </lineage>
</organism>
<reference evidence="2" key="3">
    <citation type="submission" date="2015-06" db="UniProtKB">
        <authorList>
            <consortium name="EnsemblMetazoa"/>
        </authorList>
    </citation>
    <scope>IDENTIFICATION</scope>
</reference>
<dbReference type="AlphaFoldDB" id="R7T443"/>
<reference evidence="1 3" key="2">
    <citation type="journal article" date="2013" name="Nature">
        <title>Insights into bilaterian evolution from three spiralian genomes.</title>
        <authorList>
            <person name="Simakov O."/>
            <person name="Marletaz F."/>
            <person name="Cho S.J."/>
            <person name="Edsinger-Gonzales E."/>
            <person name="Havlak P."/>
            <person name="Hellsten U."/>
            <person name="Kuo D.H."/>
            <person name="Larsson T."/>
            <person name="Lv J."/>
            <person name="Arendt D."/>
            <person name="Savage R."/>
            <person name="Osoegawa K."/>
            <person name="de Jong P."/>
            <person name="Grimwood J."/>
            <person name="Chapman J.A."/>
            <person name="Shapiro H."/>
            <person name="Aerts A."/>
            <person name="Otillar R.P."/>
            <person name="Terry A.Y."/>
            <person name="Boore J.L."/>
            <person name="Grigoriev I.V."/>
            <person name="Lindberg D.R."/>
            <person name="Seaver E.C."/>
            <person name="Weisblat D.A."/>
            <person name="Putnam N.H."/>
            <person name="Rokhsar D.S."/>
        </authorList>
    </citation>
    <scope>NUCLEOTIDE SEQUENCE</scope>
    <source>
        <strain evidence="1 3">I ESC-2004</strain>
    </source>
</reference>
<evidence type="ECO:0000313" key="2">
    <source>
        <dbReference type="EnsemblMetazoa" id="CapteP216180"/>
    </source>
</evidence>
<sequence>RKTFIGDPRHEDAFFCDLEGCHLQSPEISRITRQAIGGSVSDMRKAQYLAAKKQNPSMCHSDFNSMASHMSHSTNTAKKYYEVEMNLNSDVVEEMETCTPATPRASTSPAAAPMSVPQRPTTLSCRLIRPPWIHEDELNLRNQFARELSLKKMNINEVRSSQYFDYYTRERNIHEKQLMNKLQYVKKKT</sequence>
<dbReference type="EnsemblMetazoa" id="CapteT216180">
    <property type="protein sequence ID" value="CapteP216180"/>
    <property type="gene ID" value="CapteG216180"/>
</dbReference>
<reference evidence="3" key="1">
    <citation type="submission" date="2012-12" db="EMBL/GenBank/DDBJ databases">
        <authorList>
            <person name="Hellsten U."/>
            <person name="Grimwood J."/>
            <person name="Chapman J.A."/>
            <person name="Shapiro H."/>
            <person name="Aerts A."/>
            <person name="Otillar R.P."/>
            <person name="Terry A.Y."/>
            <person name="Boore J.L."/>
            <person name="Simakov O."/>
            <person name="Marletaz F."/>
            <person name="Cho S.-J."/>
            <person name="Edsinger-Gonzales E."/>
            <person name="Havlak P."/>
            <person name="Kuo D.-H."/>
            <person name="Larsson T."/>
            <person name="Lv J."/>
            <person name="Arendt D."/>
            <person name="Savage R."/>
            <person name="Osoegawa K."/>
            <person name="de Jong P."/>
            <person name="Lindberg D.R."/>
            <person name="Seaver E.C."/>
            <person name="Weisblat D.A."/>
            <person name="Putnam N.H."/>
            <person name="Grigoriev I.V."/>
            <person name="Rokhsar D.S."/>
        </authorList>
    </citation>
    <scope>NUCLEOTIDE SEQUENCE</scope>
    <source>
        <strain evidence="3">I ESC-2004</strain>
    </source>
</reference>